<evidence type="ECO:0000313" key="5">
    <source>
        <dbReference type="EMBL" id="VBA49959.1"/>
    </source>
</evidence>
<evidence type="ECO:0000256" key="1">
    <source>
        <dbReference type="ARBA" id="ARBA00023015"/>
    </source>
</evidence>
<evidence type="ECO:0000256" key="3">
    <source>
        <dbReference type="ARBA" id="ARBA00023163"/>
    </source>
</evidence>
<organism evidence="5 6">
    <name type="scientific">Mycobacterium pseudokansasii</name>
    <dbReference type="NCBI Taxonomy" id="2341080"/>
    <lineage>
        <taxon>Bacteria</taxon>
        <taxon>Bacillati</taxon>
        <taxon>Actinomycetota</taxon>
        <taxon>Actinomycetes</taxon>
        <taxon>Mycobacteriales</taxon>
        <taxon>Mycobacteriaceae</taxon>
        <taxon>Mycobacterium</taxon>
    </lineage>
</organism>
<protein>
    <submittedName>
        <fullName evidence="5">HTH-type transcriptional activator RhaS</fullName>
    </submittedName>
</protein>
<evidence type="ECO:0000256" key="2">
    <source>
        <dbReference type="ARBA" id="ARBA00023125"/>
    </source>
</evidence>
<keyword evidence="2" id="KW-0238">DNA-binding</keyword>
<accession>A0A498QQE7</accession>
<dbReference type="InterPro" id="IPR018060">
    <property type="entry name" value="HTH_AraC"/>
</dbReference>
<dbReference type="PROSITE" id="PS01124">
    <property type="entry name" value="HTH_ARAC_FAMILY_2"/>
    <property type="match status" value="1"/>
</dbReference>
<dbReference type="PANTHER" id="PTHR46796">
    <property type="entry name" value="HTH-TYPE TRANSCRIPTIONAL ACTIVATOR RHAS-RELATED"/>
    <property type="match status" value="1"/>
</dbReference>
<name>A0A498QQE7_9MYCO</name>
<dbReference type="SMART" id="SM00342">
    <property type="entry name" value="HTH_ARAC"/>
    <property type="match status" value="1"/>
</dbReference>
<sequence length="253" mass="26368">MGRATADPDRVESRWAGVALLRPGVFAFRGTIGPTGRHAHHAVQVLLADTELTVVDDGGVEHRAARMVLPANTGHRIVAGAAMGVVVFLGPESPAGTAADRLGRKAWEQPTVAADADLATEFSVLTDRVIAALGPIGSSAPRHPAVVAAAAHAQAMLGDGPVRTRDLAARVGLSAGRLTHLFTAQTGLPMRRYVLWLRLITALRAVAAGNDLTAAAHSAGFADSAHLSRTCRAMFGLAPSTLHRSVEVSIDDR</sequence>
<dbReference type="GO" id="GO:0003700">
    <property type="term" value="F:DNA-binding transcription factor activity"/>
    <property type="evidence" value="ECO:0007669"/>
    <property type="project" value="InterPro"/>
</dbReference>
<dbReference type="AlphaFoldDB" id="A0A498QQE7"/>
<gene>
    <name evidence="5" type="primary">rhaS_2</name>
    <name evidence="5" type="ORF">LAUMK142_02278</name>
</gene>
<proteinExistence type="predicted"/>
<dbReference type="GO" id="GO:0043565">
    <property type="term" value="F:sequence-specific DNA binding"/>
    <property type="evidence" value="ECO:0007669"/>
    <property type="project" value="InterPro"/>
</dbReference>
<dbReference type="RefSeq" id="WP_036401330.1">
    <property type="nucleotide sequence ID" value="NZ_JAIENV010000172.1"/>
</dbReference>
<evidence type="ECO:0000259" key="4">
    <source>
        <dbReference type="PROSITE" id="PS01124"/>
    </source>
</evidence>
<dbReference type="PANTHER" id="PTHR46796:SF15">
    <property type="entry name" value="BLL1074 PROTEIN"/>
    <property type="match status" value="1"/>
</dbReference>
<dbReference type="Proteomes" id="UP000268285">
    <property type="component" value="Unassembled WGS sequence"/>
</dbReference>
<reference evidence="5 6" key="1">
    <citation type="submission" date="2018-09" db="EMBL/GenBank/DDBJ databases">
        <authorList>
            <person name="Tagini F."/>
        </authorList>
    </citation>
    <scope>NUCLEOTIDE SEQUENCE [LARGE SCALE GENOMIC DNA]</scope>
    <source>
        <strain evidence="5 6">MK142</strain>
    </source>
</reference>
<keyword evidence="3" id="KW-0804">Transcription</keyword>
<dbReference type="InterPro" id="IPR050204">
    <property type="entry name" value="AraC_XylS_family_regulators"/>
</dbReference>
<keyword evidence="6" id="KW-1185">Reference proteome</keyword>
<feature type="domain" description="HTH araC/xylS-type" evidence="4">
    <location>
        <begin position="147"/>
        <end position="245"/>
    </location>
</feature>
<evidence type="ECO:0000313" key="6">
    <source>
        <dbReference type="Proteomes" id="UP000268285"/>
    </source>
</evidence>
<dbReference type="EMBL" id="UPHU01000001">
    <property type="protein sequence ID" value="VBA49959.1"/>
    <property type="molecule type" value="Genomic_DNA"/>
</dbReference>
<dbReference type="Gene3D" id="1.10.10.60">
    <property type="entry name" value="Homeodomain-like"/>
    <property type="match status" value="1"/>
</dbReference>
<dbReference type="Pfam" id="PF12833">
    <property type="entry name" value="HTH_18"/>
    <property type="match status" value="1"/>
</dbReference>
<keyword evidence="1" id="KW-0805">Transcription regulation</keyword>